<keyword evidence="2" id="KW-1185">Reference proteome</keyword>
<dbReference type="Proteomes" id="UP000274822">
    <property type="component" value="Unassembled WGS sequence"/>
</dbReference>
<organism evidence="1 2">
    <name type="scientific">Jimgerdemannia flammicorona</name>
    <dbReference type="NCBI Taxonomy" id="994334"/>
    <lineage>
        <taxon>Eukaryota</taxon>
        <taxon>Fungi</taxon>
        <taxon>Fungi incertae sedis</taxon>
        <taxon>Mucoromycota</taxon>
        <taxon>Mucoromycotina</taxon>
        <taxon>Endogonomycetes</taxon>
        <taxon>Endogonales</taxon>
        <taxon>Endogonaceae</taxon>
        <taxon>Jimgerdemannia</taxon>
    </lineage>
</organism>
<comment type="caution">
    <text evidence="1">The sequence shown here is derived from an EMBL/GenBank/DDBJ whole genome shotgun (WGS) entry which is preliminary data.</text>
</comment>
<proteinExistence type="predicted"/>
<dbReference type="AlphaFoldDB" id="A0A433QER2"/>
<name>A0A433QER2_9FUNG</name>
<gene>
    <name evidence="1" type="ORF">BC938DRAFT_482286</name>
</gene>
<dbReference type="EMBL" id="RBNJ01007158">
    <property type="protein sequence ID" value="RUS28121.1"/>
    <property type="molecule type" value="Genomic_DNA"/>
</dbReference>
<sequence length="306" mass="34900">MSLACGITLLPHLIDDRVCELLEHRSAIVTSRILEAAYSTSVINDETKQAIIEWFARRQIMLPTDRIWLRICTEMDAWTDAHPAVVIPRDSQAVKDFIQYMDAGDFVPIPFFKYHMIEGEPAQCWQILNELKTNRSQESWMDLLCLAAILAPEALERAVSRGYRVPDWPGQDVFECLCGAAILYGLTYVEIGAMMTMLIEYGLVHLDDEYITQCSLTPECKIVFHYITAESCILAIETATAIGIEQYVATFMTQDELDNETIEYMEYLKPRVPSCTSHIRNAIEQYAVPNHSDSMPGKIRYTRIPN</sequence>
<protein>
    <submittedName>
        <fullName evidence="1">Uncharacterized protein</fullName>
    </submittedName>
</protein>
<reference evidence="1 2" key="1">
    <citation type="journal article" date="2018" name="New Phytol.">
        <title>Phylogenomics of Endogonaceae and evolution of mycorrhizas within Mucoromycota.</title>
        <authorList>
            <person name="Chang Y."/>
            <person name="Desiro A."/>
            <person name="Na H."/>
            <person name="Sandor L."/>
            <person name="Lipzen A."/>
            <person name="Clum A."/>
            <person name="Barry K."/>
            <person name="Grigoriev I.V."/>
            <person name="Martin F.M."/>
            <person name="Stajich J.E."/>
            <person name="Smith M.E."/>
            <person name="Bonito G."/>
            <person name="Spatafora J.W."/>
        </authorList>
    </citation>
    <scope>NUCLEOTIDE SEQUENCE [LARGE SCALE GENOMIC DNA]</scope>
    <source>
        <strain evidence="1 2">AD002</strain>
    </source>
</reference>
<evidence type="ECO:0000313" key="2">
    <source>
        <dbReference type="Proteomes" id="UP000274822"/>
    </source>
</evidence>
<evidence type="ECO:0000313" key="1">
    <source>
        <dbReference type="EMBL" id="RUS28121.1"/>
    </source>
</evidence>
<accession>A0A433QER2</accession>